<dbReference type="AlphaFoldDB" id="A0A6M4GS19"/>
<proteinExistence type="predicted"/>
<accession>A0A6M4GS19</accession>
<keyword evidence="3" id="KW-1185">Reference proteome</keyword>
<organism evidence="2 3">
    <name type="scientific">Usitatibacter rugosus</name>
    <dbReference type="NCBI Taxonomy" id="2732067"/>
    <lineage>
        <taxon>Bacteria</taxon>
        <taxon>Pseudomonadati</taxon>
        <taxon>Pseudomonadota</taxon>
        <taxon>Betaproteobacteria</taxon>
        <taxon>Nitrosomonadales</taxon>
        <taxon>Usitatibacteraceae</taxon>
        <taxon>Usitatibacter</taxon>
    </lineage>
</organism>
<protein>
    <recommendedName>
        <fullName evidence="4">YfiR family protein</fullName>
    </recommendedName>
</protein>
<dbReference type="KEGG" id="uru:DSM104443_00311"/>
<evidence type="ECO:0000256" key="1">
    <source>
        <dbReference type="SAM" id="SignalP"/>
    </source>
</evidence>
<dbReference type="InterPro" id="IPR025293">
    <property type="entry name" value="YfiR/HmsC-like"/>
</dbReference>
<feature type="signal peptide" evidence="1">
    <location>
        <begin position="1"/>
        <end position="20"/>
    </location>
</feature>
<name>A0A6M4GS19_9PROT</name>
<dbReference type="EMBL" id="CP053069">
    <property type="protein sequence ID" value="QJR09274.1"/>
    <property type="molecule type" value="Genomic_DNA"/>
</dbReference>
<evidence type="ECO:0000313" key="3">
    <source>
        <dbReference type="Proteomes" id="UP000501534"/>
    </source>
</evidence>
<feature type="chain" id="PRO_5027028642" description="YfiR family protein" evidence="1">
    <location>
        <begin position="21"/>
        <end position="180"/>
    </location>
</feature>
<dbReference type="RefSeq" id="WP_171088978.1">
    <property type="nucleotide sequence ID" value="NZ_CP053069.1"/>
</dbReference>
<evidence type="ECO:0008006" key="4">
    <source>
        <dbReference type="Google" id="ProtNLM"/>
    </source>
</evidence>
<keyword evidence="1" id="KW-0732">Signal</keyword>
<dbReference type="Pfam" id="PF13689">
    <property type="entry name" value="DUF4154"/>
    <property type="match status" value="1"/>
</dbReference>
<dbReference type="Proteomes" id="UP000501534">
    <property type="component" value="Chromosome"/>
</dbReference>
<sequence>MIRRALLAFGAALVLAPAWGQDPSVTEESVKAAFLYKFPGFVEWPAPALERPDEPVLVGVIGGNDVFSELSLISQTRKGGRPVVVRRVFDTSSFAGLHMLFIGARERARAPELIRAAQQQGVLTVTEWEGALRLGSVINFVTSADGRVRFEISLEPAEKSKLRLSSRLLAVAQQVHNTRP</sequence>
<gene>
    <name evidence="2" type="ORF">DSM104443_00311</name>
</gene>
<reference evidence="2 3" key="1">
    <citation type="submission" date="2020-04" db="EMBL/GenBank/DDBJ databases">
        <title>Usitatibacter rugosus gen. nov., sp. nov. and Usitatibacter palustris sp. nov., novel members of Usitatibacteraceae fam. nov. within the order Nitrosomonadales isolated from soil.</title>
        <authorList>
            <person name="Huber K.J."/>
            <person name="Neumann-Schaal M."/>
            <person name="Geppert A."/>
            <person name="Luckner M."/>
            <person name="Wanner G."/>
            <person name="Overmann J."/>
        </authorList>
    </citation>
    <scope>NUCLEOTIDE SEQUENCE [LARGE SCALE GENOMIC DNA]</scope>
    <source>
        <strain evidence="2 3">0125_3</strain>
    </source>
</reference>
<evidence type="ECO:0000313" key="2">
    <source>
        <dbReference type="EMBL" id="QJR09274.1"/>
    </source>
</evidence>